<accession>R1E520</accession>
<feature type="transmembrane region" description="Helical" evidence="7">
    <location>
        <begin position="7"/>
        <end position="26"/>
    </location>
</feature>
<dbReference type="GO" id="GO:0006508">
    <property type="term" value="P:proteolysis"/>
    <property type="evidence" value="ECO:0007669"/>
    <property type="project" value="UniProtKB-KW"/>
</dbReference>
<dbReference type="InterPro" id="IPR035952">
    <property type="entry name" value="Rhomboid-like_sf"/>
</dbReference>
<feature type="transmembrane region" description="Helical" evidence="7">
    <location>
        <begin position="64"/>
        <end position="82"/>
    </location>
</feature>
<dbReference type="PANTHER" id="PTHR43731">
    <property type="entry name" value="RHOMBOID PROTEASE"/>
    <property type="match status" value="1"/>
</dbReference>
<feature type="transmembrane region" description="Helical" evidence="7">
    <location>
        <begin position="164"/>
        <end position="188"/>
    </location>
</feature>
<dbReference type="GO" id="GO:0016020">
    <property type="term" value="C:membrane"/>
    <property type="evidence" value="ECO:0007669"/>
    <property type="project" value="UniProtKB-SubCell"/>
</dbReference>
<dbReference type="PANTHER" id="PTHR43731:SF14">
    <property type="entry name" value="PRESENILIN-ASSOCIATED RHOMBOID-LIKE PROTEIN, MITOCHONDRIAL"/>
    <property type="match status" value="1"/>
</dbReference>
<feature type="transmembrane region" description="Helical" evidence="7">
    <location>
        <begin position="87"/>
        <end position="107"/>
    </location>
</feature>
<keyword evidence="3 7" id="KW-0812">Transmembrane</keyword>
<evidence type="ECO:0000256" key="6">
    <source>
        <dbReference type="ARBA" id="ARBA00023136"/>
    </source>
</evidence>
<name>R1E520_NANST</name>
<dbReference type="Pfam" id="PF01694">
    <property type="entry name" value="Rhomboid"/>
    <property type="match status" value="1"/>
</dbReference>
<dbReference type="Proteomes" id="UP000053279">
    <property type="component" value="Unassembled WGS sequence"/>
</dbReference>
<reference evidence="9 10" key="1">
    <citation type="submission" date="2013-02" db="EMBL/GenBank/DDBJ databases">
        <title>Insights into archaeal evolution and symbiosis from the genomes of a Nanoarchaeon and its crenarchaeal host from Yellowstone National Park.</title>
        <authorList>
            <person name="Podar M."/>
            <person name="Makarova K.S."/>
            <person name="Graham D.E."/>
            <person name="Wolf Y.I."/>
            <person name="Koonin E.V."/>
            <person name="Reysenbach A.-L."/>
        </authorList>
    </citation>
    <scope>NUCLEOTIDE SEQUENCE [LARGE SCALE GENOMIC DNA]</scope>
</reference>
<comment type="caution">
    <text evidence="9">The sequence shown here is derived from an EMBL/GenBank/DDBJ whole genome shotgun (WGS) entry which is preliminary data.</text>
</comment>
<evidence type="ECO:0000256" key="2">
    <source>
        <dbReference type="ARBA" id="ARBA00009045"/>
    </source>
</evidence>
<evidence type="ECO:0000313" key="10">
    <source>
        <dbReference type="Proteomes" id="UP000053279"/>
    </source>
</evidence>
<keyword evidence="4" id="KW-0378">Hydrolase</keyword>
<evidence type="ECO:0000313" key="9">
    <source>
        <dbReference type="EMBL" id="EOD42788.1"/>
    </source>
</evidence>
<evidence type="ECO:0000259" key="8">
    <source>
        <dbReference type="Pfam" id="PF01694"/>
    </source>
</evidence>
<proteinExistence type="inferred from homology"/>
<gene>
    <name evidence="9" type="ORF">Nst1_127</name>
</gene>
<keyword evidence="6 7" id="KW-0472">Membrane</keyword>
<dbReference type="SUPFAM" id="SSF144091">
    <property type="entry name" value="Rhomboid-like"/>
    <property type="match status" value="1"/>
</dbReference>
<feature type="domain" description="Peptidase S54 rhomboid" evidence="8">
    <location>
        <begin position="48"/>
        <end position="190"/>
    </location>
</feature>
<feature type="transmembrane region" description="Helical" evidence="7">
    <location>
        <begin position="113"/>
        <end position="131"/>
    </location>
</feature>
<evidence type="ECO:0000256" key="4">
    <source>
        <dbReference type="ARBA" id="ARBA00022801"/>
    </source>
</evidence>
<sequence>MNKVYKFLGLPITIWLIIILFIVYIIELMNPSILNLIAFYPHYAIKYPWMFITSIFGDYDLSQLFFDGLALFFLGLLFEYLYGSRDLLILFFLSGIVGNIFFLIQYYNNPLVSGIGSSAAISGILGALGILRPKEKVIIFPIIIPIDMIYAAIFWAIFNLIGIFYPFIPLGFSAHLGGTLFGFLYGYILKKYKRKTSIDNIFDNQERIYL</sequence>
<evidence type="ECO:0000256" key="7">
    <source>
        <dbReference type="SAM" id="Phobius"/>
    </source>
</evidence>
<dbReference type="EMBL" id="APJZ01000001">
    <property type="protein sequence ID" value="EOD42788.1"/>
    <property type="molecule type" value="Genomic_DNA"/>
</dbReference>
<dbReference type="SMART" id="SM01160">
    <property type="entry name" value="DUF1751"/>
    <property type="match status" value="1"/>
</dbReference>
<evidence type="ECO:0000256" key="1">
    <source>
        <dbReference type="ARBA" id="ARBA00004141"/>
    </source>
</evidence>
<dbReference type="InterPro" id="IPR050925">
    <property type="entry name" value="Rhomboid_protease_S54"/>
</dbReference>
<feature type="transmembrane region" description="Helical" evidence="7">
    <location>
        <begin position="138"/>
        <end position="158"/>
    </location>
</feature>
<comment type="similarity">
    <text evidence="2">Belongs to the peptidase S54 family.</text>
</comment>
<evidence type="ECO:0000256" key="3">
    <source>
        <dbReference type="ARBA" id="ARBA00022692"/>
    </source>
</evidence>
<protein>
    <submittedName>
        <fullName evidence="9">Rhomboid family mebrane associated serine protease</fullName>
    </submittedName>
</protein>
<dbReference type="GO" id="GO:0004252">
    <property type="term" value="F:serine-type endopeptidase activity"/>
    <property type="evidence" value="ECO:0007669"/>
    <property type="project" value="InterPro"/>
</dbReference>
<keyword evidence="5 7" id="KW-1133">Transmembrane helix</keyword>
<dbReference type="AlphaFoldDB" id="R1E520"/>
<keyword evidence="9" id="KW-0645">Protease</keyword>
<organism evidence="9 10">
    <name type="scientific">Nanobsidianus stetteri</name>
    <dbReference type="NCBI Taxonomy" id="1294122"/>
    <lineage>
        <taxon>Archaea</taxon>
        <taxon>Nanobdellota</taxon>
        <taxon>Candidatus Nanoarchaeia</taxon>
        <taxon>Nanoarchaeales</taxon>
        <taxon>Nanopusillaceae</taxon>
        <taxon>Candidatus Nanobsidianus</taxon>
    </lineage>
</organism>
<dbReference type="Gene3D" id="1.20.1540.10">
    <property type="entry name" value="Rhomboid-like"/>
    <property type="match status" value="1"/>
</dbReference>
<comment type="subcellular location">
    <subcellularLocation>
        <location evidence="1">Membrane</location>
        <topology evidence="1">Multi-pass membrane protein</topology>
    </subcellularLocation>
</comment>
<keyword evidence="10" id="KW-1185">Reference proteome</keyword>
<dbReference type="InterPro" id="IPR022764">
    <property type="entry name" value="Peptidase_S54_rhomboid_dom"/>
</dbReference>
<evidence type="ECO:0000256" key="5">
    <source>
        <dbReference type="ARBA" id="ARBA00022989"/>
    </source>
</evidence>